<evidence type="ECO:0000313" key="7">
    <source>
        <dbReference type="Proteomes" id="UP000593591"/>
    </source>
</evidence>
<evidence type="ECO:0000259" key="3">
    <source>
        <dbReference type="SMART" id="SM00967"/>
    </source>
</evidence>
<dbReference type="SUPFAM" id="SSF75217">
    <property type="entry name" value="alpha/beta knot"/>
    <property type="match status" value="1"/>
</dbReference>
<dbReference type="GO" id="GO:0008173">
    <property type="term" value="F:RNA methyltransferase activity"/>
    <property type="evidence" value="ECO:0007669"/>
    <property type="project" value="InterPro"/>
</dbReference>
<gene>
    <name evidence="5" type="ORF">DYE49_10510</name>
    <name evidence="4" type="ORF">HNP77_001623</name>
</gene>
<dbReference type="RefSeq" id="WP_184652667.1">
    <property type="nucleotide sequence ID" value="NZ_JACHFR010000002.1"/>
</dbReference>
<dbReference type="InterPro" id="IPR029026">
    <property type="entry name" value="tRNA_m1G_MTases_N"/>
</dbReference>
<dbReference type="InterPro" id="IPR013123">
    <property type="entry name" value="SpoU_subst-bd"/>
</dbReference>
<dbReference type="InterPro" id="IPR029064">
    <property type="entry name" value="Ribosomal_eL30-like_sf"/>
</dbReference>
<dbReference type="EMBL" id="JACHFR010000002">
    <property type="protein sequence ID" value="MBB5219254.1"/>
    <property type="molecule type" value="Genomic_DNA"/>
</dbReference>
<dbReference type="EMBL" id="CP031517">
    <property type="protein sequence ID" value="QOS40861.1"/>
    <property type="molecule type" value="Genomic_DNA"/>
</dbReference>
<reference evidence="5 7" key="1">
    <citation type="submission" date="2018-08" db="EMBL/GenBank/DDBJ databases">
        <title>The first complete genome of Treponema rectale (CHPAT), a commensal spirochete of the bovine rectum.</title>
        <authorList>
            <person name="Staton G.J."/>
            <person name="Clegg S.R."/>
            <person name="Carter S.D."/>
            <person name="Radford A.D."/>
            <person name="Darby A."/>
            <person name="Hall N."/>
            <person name="Birtles R.J."/>
            <person name="Evans N.J."/>
        </authorList>
    </citation>
    <scope>NUCLEOTIDE SEQUENCE [LARGE SCALE GENOMIC DNA]</scope>
    <source>
        <strain evidence="5 7">CHPA</strain>
    </source>
</reference>
<evidence type="ECO:0000313" key="5">
    <source>
        <dbReference type="EMBL" id="QOS40861.1"/>
    </source>
</evidence>
<reference evidence="4 6" key="2">
    <citation type="submission" date="2020-08" db="EMBL/GenBank/DDBJ databases">
        <title>Genomic Encyclopedia of Type Strains, Phase IV (KMG-IV): sequencing the most valuable type-strain genomes for metagenomic binning, comparative biology and taxonomic classification.</title>
        <authorList>
            <person name="Goeker M."/>
        </authorList>
    </citation>
    <scope>NUCLEOTIDE SEQUENCE [LARGE SCALE GENOMIC DNA]</scope>
    <source>
        <strain evidence="4 6">DSM 103679</strain>
    </source>
</reference>
<dbReference type="GO" id="GO:0006396">
    <property type="term" value="P:RNA processing"/>
    <property type="evidence" value="ECO:0007669"/>
    <property type="project" value="InterPro"/>
</dbReference>
<dbReference type="KEGG" id="trc:DYE49_10510"/>
<dbReference type="Pfam" id="PF00588">
    <property type="entry name" value="SpoU_methylase"/>
    <property type="match status" value="1"/>
</dbReference>
<organism evidence="4 6">
    <name type="scientific">Treponema rectale</name>
    <dbReference type="NCBI Taxonomy" id="744512"/>
    <lineage>
        <taxon>Bacteria</taxon>
        <taxon>Pseudomonadati</taxon>
        <taxon>Spirochaetota</taxon>
        <taxon>Spirochaetia</taxon>
        <taxon>Spirochaetales</taxon>
        <taxon>Treponemataceae</taxon>
        <taxon>Treponema</taxon>
    </lineage>
</organism>
<dbReference type="Proteomes" id="UP000578697">
    <property type="component" value="Unassembled WGS sequence"/>
</dbReference>
<dbReference type="SMART" id="SM00967">
    <property type="entry name" value="SpoU_sub_bind"/>
    <property type="match status" value="1"/>
</dbReference>
<dbReference type="Proteomes" id="UP000593591">
    <property type="component" value="Chromosome"/>
</dbReference>
<dbReference type="GO" id="GO:0032259">
    <property type="term" value="P:methylation"/>
    <property type="evidence" value="ECO:0007669"/>
    <property type="project" value="UniProtKB-KW"/>
</dbReference>
<evidence type="ECO:0000313" key="4">
    <source>
        <dbReference type="EMBL" id="MBB5219254.1"/>
    </source>
</evidence>
<evidence type="ECO:0000313" key="6">
    <source>
        <dbReference type="Proteomes" id="UP000578697"/>
    </source>
</evidence>
<dbReference type="AlphaFoldDB" id="A0A840SEE2"/>
<dbReference type="InterPro" id="IPR001537">
    <property type="entry name" value="SpoU_MeTrfase"/>
</dbReference>
<dbReference type="CDD" id="cd18103">
    <property type="entry name" value="SpoU-like_RlmB"/>
    <property type="match status" value="1"/>
</dbReference>
<dbReference type="GO" id="GO:0005829">
    <property type="term" value="C:cytosol"/>
    <property type="evidence" value="ECO:0007669"/>
    <property type="project" value="TreeGrafter"/>
</dbReference>
<dbReference type="PANTHER" id="PTHR46429:SF1">
    <property type="entry name" value="23S RRNA (GUANOSINE-2'-O-)-METHYLTRANSFERASE RLMB"/>
    <property type="match status" value="1"/>
</dbReference>
<dbReference type="EC" id="2.1.1.185" evidence="4"/>
<dbReference type="SUPFAM" id="SSF55315">
    <property type="entry name" value="L30e-like"/>
    <property type="match status" value="1"/>
</dbReference>
<sequence length="257" mass="27968">MSKNIYTGFHAVEERVRRYASEKTHSSVLQVFYSKPGPRVKKILSLAKEAGIQVEESDQKVLDAMVAGLPEREKDHRGIVLTAEGEKERASNSVRLDQWISECPEKATVIVLDSVTDPHNIGAILRSCDQFGADLLVTGERNSTSNIQENDIIARTSAGASAWVPLAVETNLNRAVELLKEHGFWVYGADAGGTSLQSIEFAPKTCIVMGSEGTGISRLLTENCDSIVSIPTCGKIDSLNVSVAAGVLLYERHRQSL</sequence>
<dbReference type="GO" id="GO:0003723">
    <property type="term" value="F:RNA binding"/>
    <property type="evidence" value="ECO:0007669"/>
    <property type="project" value="InterPro"/>
</dbReference>
<dbReference type="Gene3D" id="3.40.1280.10">
    <property type="match status" value="1"/>
</dbReference>
<feature type="domain" description="RNA 2-O ribose methyltransferase substrate binding" evidence="3">
    <location>
        <begin position="5"/>
        <end position="89"/>
    </location>
</feature>
<dbReference type="Pfam" id="PF08032">
    <property type="entry name" value="SpoU_sub_bind"/>
    <property type="match status" value="1"/>
</dbReference>
<accession>A0A840SEE2</accession>
<protein>
    <submittedName>
        <fullName evidence="5">23S rRNA (Guanosine(2251)-2'-O)-methyltransferase RlmB</fullName>
    </submittedName>
    <submittedName>
        <fullName evidence="4">23S rRNA (Guanosine2251-2'-O)-methyltransferase</fullName>
        <ecNumber evidence="4">2.1.1.185</ecNumber>
    </submittedName>
</protein>
<evidence type="ECO:0000256" key="2">
    <source>
        <dbReference type="ARBA" id="ARBA00022679"/>
    </source>
</evidence>
<keyword evidence="1 4" id="KW-0489">Methyltransferase</keyword>
<name>A0A840SEE2_9SPIR</name>
<dbReference type="InterPro" id="IPR029028">
    <property type="entry name" value="Alpha/beta_knot_MTases"/>
</dbReference>
<dbReference type="InterPro" id="IPR004441">
    <property type="entry name" value="rRNA_MeTrfase_TrmH"/>
</dbReference>
<keyword evidence="6" id="KW-1185">Reference proteome</keyword>
<keyword evidence="2 4" id="KW-0808">Transferase</keyword>
<evidence type="ECO:0000256" key="1">
    <source>
        <dbReference type="ARBA" id="ARBA00022603"/>
    </source>
</evidence>
<dbReference type="NCBIfam" id="TIGR00186">
    <property type="entry name" value="rRNA_methyl_3"/>
    <property type="match status" value="1"/>
</dbReference>
<proteinExistence type="predicted"/>
<dbReference type="Gene3D" id="3.30.1330.30">
    <property type="match status" value="1"/>
</dbReference>
<dbReference type="PANTHER" id="PTHR46429">
    <property type="entry name" value="23S RRNA (GUANOSINE-2'-O-)-METHYLTRANSFERASE RLMB"/>
    <property type="match status" value="1"/>
</dbReference>